<keyword evidence="2" id="KW-0175">Coiled coil</keyword>
<dbReference type="Pfam" id="PF25954">
    <property type="entry name" value="Beta-barrel_RND_2"/>
    <property type="match status" value="1"/>
</dbReference>
<dbReference type="PANTHER" id="PTHR30469">
    <property type="entry name" value="MULTIDRUG RESISTANCE PROTEIN MDTA"/>
    <property type="match status" value="1"/>
</dbReference>
<keyword evidence="7" id="KW-1185">Reference proteome</keyword>
<dbReference type="Gene3D" id="2.40.50.100">
    <property type="match status" value="1"/>
</dbReference>
<dbReference type="RefSeq" id="WP_013515399.1">
    <property type="nucleotide sequence ID" value="NC_014844.1"/>
</dbReference>
<dbReference type="InterPro" id="IPR058647">
    <property type="entry name" value="BSH_CzcB-like"/>
</dbReference>
<evidence type="ECO:0000313" key="6">
    <source>
        <dbReference type="EMBL" id="ADU63487.1"/>
    </source>
</evidence>
<evidence type="ECO:0000259" key="4">
    <source>
        <dbReference type="Pfam" id="PF25954"/>
    </source>
</evidence>
<evidence type="ECO:0000256" key="2">
    <source>
        <dbReference type="SAM" id="Coils"/>
    </source>
</evidence>
<evidence type="ECO:0000256" key="3">
    <source>
        <dbReference type="SAM" id="SignalP"/>
    </source>
</evidence>
<dbReference type="STRING" id="643562.Daes_2483"/>
<evidence type="ECO:0000313" key="7">
    <source>
        <dbReference type="Proteomes" id="UP000002191"/>
    </source>
</evidence>
<dbReference type="Gene3D" id="2.40.420.20">
    <property type="match status" value="1"/>
</dbReference>
<dbReference type="Gene3D" id="1.10.287.470">
    <property type="entry name" value="Helix hairpin bin"/>
    <property type="match status" value="1"/>
</dbReference>
<dbReference type="Pfam" id="PF25973">
    <property type="entry name" value="BSH_CzcB"/>
    <property type="match status" value="1"/>
</dbReference>
<feature type="coiled-coil region" evidence="2">
    <location>
        <begin position="90"/>
        <end position="169"/>
    </location>
</feature>
<feature type="chain" id="PRO_5003214067" evidence="3">
    <location>
        <begin position="24"/>
        <end position="352"/>
    </location>
</feature>
<reference evidence="7" key="1">
    <citation type="submission" date="2010-12" db="EMBL/GenBank/DDBJ databases">
        <title>Complete sequence of Desulfovibrio aespoeensis Aspo-2.</title>
        <authorList>
            <consortium name="US DOE Joint Genome Institute"/>
            <person name="Lucas S."/>
            <person name="Copeland A."/>
            <person name="Lapidus A."/>
            <person name="Cheng J.-F."/>
            <person name="Goodwin L."/>
            <person name="Pitluck S."/>
            <person name="Chertkov O."/>
            <person name="Misra M."/>
            <person name="Detter J.C."/>
            <person name="Han C."/>
            <person name="Tapia R."/>
            <person name="Land M."/>
            <person name="Hauser L."/>
            <person name="Kyrpides N."/>
            <person name="Ivanova N."/>
            <person name="Ovchinnikova G."/>
            <person name="Pedersen K."/>
            <person name="Jagevall S."/>
            <person name="Hazen T."/>
            <person name="Woyke T."/>
        </authorList>
    </citation>
    <scope>NUCLEOTIDE SEQUENCE [LARGE SCALE GENOMIC DNA]</scope>
    <source>
        <strain evidence="7">ATCC 700646 / DSM 10631 / Aspo-2</strain>
    </source>
</reference>
<evidence type="ECO:0000256" key="1">
    <source>
        <dbReference type="ARBA" id="ARBA00009477"/>
    </source>
</evidence>
<name>E6VUX9_PSEA9</name>
<feature type="signal peptide" evidence="3">
    <location>
        <begin position="1"/>
        <end position="23"/>
    </location>
</feature>
<accession>E6VUX9</accession>
<proteinExistence type="inferred from homology"/>
<dbReference type="HOGENOM" id="CLU_018816_1_2_7"/>
<dbReference type="eggNOG" id="COG0845">
    <property type="taxonomic scope" value="Bacteria"/>
</dbReference>
<dbReference type="InterPro" id="IPR006143">
    <property type="entry name" value="RND_pump_MFP"/>
</dbReference>
<sequence precursor="true">MRLILMLATALFLTATLVVPAHAQTGRPPSPVVTAKVTAGDMVPQSEFIGTVYFTEISDVASEVLGKVVDLKVDDGQRVKQGDVMVVLSATLLEKQIRRARALAQQARAEYEFARLEHERVRTLFKSQSVAEGEFDSKRLTAEGLLNKYEAVQAEMAQLLEELEKKTIRAPFDGVVIDVPVARGEWMSVGSTVAVVARDDHFDVVVNAPGEAYGVVKPGLSVQVRTAGTEMTGEVFAVIPKGDVATRTFPVKIRVSGNSTLAEGMEARVSLPRGLGGATLVVPRDAIIAARGEQVVWAVVDGKAEAFPVYVVGFKGLMAGVKSPKLAEGMDVVIKGNERLMPGQPVAATPQN</sequence>
<feature type="domain" description="CusB-like beta-barrel" evidence="4">
    <location>
        <begin position="205"/>
        <end position="271"/>
    </location>
</feature>
<gene>
    <name evidence="6" type="ordered locus">Daes_2483</name>
</gene>
<dbReference type="KEGG" id="das:Daes_2483"/>
<dbReference type="SUPFAM" id="SSF111369">
    <property type="entry name" value="HlyD-like secretion proteins"/>
    <property type="match status" value="1"/>
</dbReference>
<reference evidence="6 7" key="2">
    <citation type="journal article" date="2014" name="Genome Announc.">
        <title>Complete Genome Sequence of the Subsurface, Mesophilic Sulfate-Reducing Bacterium Desulfovibrio aespoeensis Aspo-2.</title>
        <authorList>
            <person name="Pedersen K."/>
            <person name="Bengtsson A."/>
            <person name="Edlund J."/>
            <person name="Rabe L."/>
            <person name="Hazen T."/>
            <person name="Chakraborty R."/>
            <person name="Goodwin L."/>
            <person name="Shapiro N."/>
        </authorList>
    </citation>
    <scope>NUCLEOTIDE SEQUENCE [LARGE SCALE GENOMIC DNA]</scope>
    <source>
        <strain evidence="7">ATCC 700646 / DSM 10631 / Aspo-2</strain>
    </source>
</reference>
<dbReference type="Gene3D" id="2.40.30.170">
    <property type="match status" value="1"/>
</dbReference>
<dbReference type="NCBIfam" id="TIGR01730">
    <property type="entry name" value="RND_mfp"/>
    <property type="match status" value="1"/>
</dbReference>
<evidence type="ECO:0000259" key="5">
    <source>
        <dbReference type="Pfam" id="PF25973"/>
    </source>
</evidence>
<dbReference type="GO" id="GO:1990281">
    <property type="term" value="C:efflux pump complex"/>
    <property type="evidence" value="ECO:0007669"/>
    <property type="project" value="TreeGrafter"/>
</dbReference>
<dbReference type="GO" id="GO:0015562">
    <property type="term" value="F:efflux transmembrane transporter activity"/>
    <property type="evidence" value="ECO:0007669"/>
    <property type="project" value="TreeGrafter"/>
</dbReference>
<dbReference type="PANTHER" id="PTHR30469:SF15">
    <property type="entry name" value="HLYD FAMILY OF SECRETION PROTEINS"/>
    <property type="match status" value="1"/>
</dbReference>
<dbReference type="AlphaFoldDB" id="E6VUX9"/>
<dbReference type="OrthoDB" id="5318766at2"/>
<dbReference type="EMBL" id="CP002431">
    <property type="protein sequence ID" value="ADU63487.1"/>
    <property type="molecule type" value="Genomic_DNA"/>
</dbReference>
<dbReference type="Proteomes" id="UP000002191">
    <property type="component" value="Chromosome"/>
</dbReference>
<feature type="domain" description="CzcB-like barrel-sandwich hybrid" evidence="5">
    <location>
        <begin position="57"/>
        <end position="197"/>
    </location>
</feature>
<organism evidence="6 7">
    <name type="scientific">Pseudodesulfovibrio aespoeensis (strain ATCC 700646 / DSM 10631 / Aspo-2)</name>
    <name type="common">Desulfovibrio aespoeensis</name>
    <dbReference type="NCBI Taxonomy" id="643562"/>
    <lineage>
        <taxon>Bacteria</taxon>
        <taxon>Pseudomonadati</taxon>
        <taxon>Thermodesulfobacteriota</taxon>
        <taxon>Desulfovibrionia</taxon>
        <taxon>Desulfovibrionales</taxon>
        <taxon>Desulfovibrionaceae</taxon>
    </lineage>
</organism>
<dbReference type="InterPro" id="IPR058792">
    <property type="entry name" value="Beta-barrel_RND_2"/>
</dbReference>
<keyword evidence="3" id="KW-0732">Signal</keyword>
<protein>
    <submittedName>
        <fullName evidence="6">Efflux transporter, RND family, MFP subunit</fullName>
    </submittedName>
</protein>
<comment type="similarity">
    <text evidence="1">Belongs to the membrane fusion protein (MFP) (TC 8.A.1) family.</text>
</comment>